<feature type="transmembrane region" description="Helical" evidence="9">
    <location>
        <begin position="435"/>
        <end position="453"/>
    </location>
</feature>
<evidence type="ECO:0000259" key="10">
    <source>
        <dbReference type="Pfam" id="PF04389"/>
    </source>
</evidence>
<feature type="domain" description="Peptidase M28" evidence="10">
    <location>
        <begin position="142"/>
        <end position="328"/>
    </location>
</feature>
<feature type="transmembrane region" description="Helical" evidence="9">
    <location>
        <begin position="514"/>
        <end position="535"/>
    </location>
</feature>
<evidence type="ECO:0000313" key="11">
    <source>
        <dbReference type="EMBL" id="CAG7626139.1"/>
    </source>
</evidence>
<comment type="subcellular location">
    <subcellularLocation>
        <location evidence="2">Vacuole membrane</location>
        <topology evidence="2">Multi-pass membrane protein</topology>
    </subcellularLocation>
</comment>
<evidence type="ECO:0000256" key="5">
    <source>
        <dbReference type="ARBA" id="ARBA00022554"/>
    </source>
</evidence>
<accession>A0A916K2D8</accession>
<evidence type="ECO:0000256" key="6">
    <source>
        <dbReference type="ARBA" id="ARBA00022989"/>
    </source>
</evidence>
<keyword evidence="5" id="KW-0926">Vacuole</keyword>
<dbReference type="PANTHER" id="PTHR12147:SF58">
    <property type="entry name" value="VACUOLAR MEMBRANE PROTEASE"/>
    <property type="match status" value="1"/>
</dbReference>
<proteinExistence type="inferred from homology"/>
<dbReference type="EMBL" id="CAJVAS010000010">
    <property type="protein sequence ID" value="CAG7626139.1"/>
    <property type="molecule type" value="Genomic_DNA"/>
</dbReference>
<evidence type="ECO:0000256" key="3">
    <source>
        <dbReference type="ARBA" id="ARBA00010918"/>
    </source>
</evidence>
<comment type="function">
    <text evidence="1">May be involved in vacuolar sorting and osmoregulation.</text>
</comment>
<dbReference type="PANTHER" id="PTHR12147">
    <property type="entry name" value="METALLOPEPTIDASE M28 FAMILY MEMBER"/>
    <property type="match status" value="1"/>
</dbReference>
<keyword evidence="12" id="KW-1185">Reference proteome</keyword>
<name>A0A916K2D8_9BACL</name>
<sequence length="580" mass="63859">MRKIISIVLMMIVLATGIGLERQLLRPPVPPSESGADYPAYERMLTNLKAMTVEAHPPGSKELESVRAYLLEQIRAMGLEPKVEKVTYTITDVMADMFERSGVPDFENLPPLANGLSHEDNFKNGIRTRAHFDENDKLILQNILVKLDAPATDRGILFSAHYDTKPTTPGAADDMVSVTALLEAMREQARNPNLQSDLYFLFTDGEELGTLGAKEFVRSHTELLGNIDLVVNFEARGNRGGLLMFETSDDNLDAVRYFQSASSRPLAFSFTTGLYLRMPNGTDLTRYLEAGYSGLNFAAVEGIESYHEKSDNFENLDRSTAYHFLMSALEMADHAARVPFKDGRKQDSLYFSLLPGYLVIMSKAESYALSAAAAGFALWYMIFQIRTGSLRFRTMIAELGRLLGWMAGAAVLSWGVVSGVTQLLNLSESTNNDAVFLSIVFAVGACALAVAIIRDSKLSLHEALAGLLPFLLLLIVGSAVLFQDISYLFSLGTMGILVVALLDRYRIGRWISSVVVGTVIVFLYAPVCWLFYVLFMLPFTPVVTAISVIPISIASALLATVSKDPSSERNRPGVQQPDKH</sequence>
<feature type="transmembrane region" description="Helical" evidence="9">
    <location>
        <begin position="485"/>
        <end position="502"/>
    </location>
</feature>
<protein>
    <recommendedName>
        <fullName evidence="4">Vacuolar membrane protease</fullName>
    </recommendedName>
    <alternativeName>
        <fullName evidence="8">FXNA-related family protease 1</fullName>
    </alternativeName>
</protein>
<evidence type="ECO:0000313" key="12">
    <source>
        <dbReference type="Proteomes" id="UP000693672"/>
    </source>
</evidence>
<dbReference type="RefSeq" id="WP_218092558.1">
    <property type="nucleotide sequence ID" value="NZ_CAJVAS010000010.1"/>
</dbReference>
<keyword evidence="9" id="KW-0812">Transmembrane</keyword>
<organism evidence="11 12">
    <name type="scientific">Paenibacillus solanacearum</name>
    <dbReference type="NCBI Taxonomy" id="2048548"/>
    <lineage>
        <taxon>Bacteria</taxon>
        <taxon>Bacillati</taxon>
        <taxon>Bacillota</taxon>
        <taxon>Bacilli</taxon>
        <taxon>Bacillales</taxon>
        <taxon>Paenibacillaceae</taxon>
        <taxon>Paenibacillus</taxon>
    </lineage>
</organism>
<dbReference type="AlphaFoldDB" id="A0A916K2D8"/>
<feature type="transmembrane region" description="Helical" evidence="9">
    <location>
        <begin position="366"/>
        <end position="383"/>
    </location>
</feature>
<keyword evidence="6 9" id="KW-1133">Transmembrane helix</keyword>
<dbReference type="GO" id="GO:0005774">
    <property type="term" value="C:vacuolar membrane"/>
    <property type="evidence" value="ECO:0007669"/>
    <property type="project" value="UniProtKB-SubCell"/>
</dbReference>
<reference evidence="11" key="1">
    <citation type="submission" date="2021-06" db="EMBL/GenBank/DDBJ databases">
        <authorList>
            <person name="Criscuolo A."/>
        </authorList>
    </citation>
    <scope>NUCLEOTIDE SEQUENCE</scope>
    <source>
        <strain evidence="11">CIP111600</strain>
    </source>
</reference>
<dbReference type="Proteomes" id="UP000693672">
    <property type="component" value="Unassembled WGS sequence"/>
</dbReference>
<evidence type="ECO:0000256" key="7">
    <source>
        <dbReference type="ARBA" id="ARBA00023180"/>
    </source>
</evidence>
<keyword evidence="7" id="KW-0325">Glycoprotein</keyword>
<evidence type="ECO:0000256" key="8">
    <source>
        <dbReference type="ARBA" id="ARBA00031512"/>
    </source>
</evidence>
<feature type="transmembrane region" description="Helical" evidence="9">
    <location>
        <begin position="403"/>
        <end position="423"/>
    </location>
</feature>
<dbReference type="GO" id="GO:0008235">
    <property type="term" value="F:metalloexopeptidase activity"/>
    <property type="evidence" value="ECO:0007669"/>
    <property type="project" value="InterPro"/>
</dbReference>
<dbReference type="GO" id="GO:0006508">
    <property type="term" value="P:proteolysis"/>
    <property type="evidence" value="ECO:0007669"/>
    <property type="project" value="InterPro"/>
</dbReference>
<evidence type="ECO:0000256" key="1">
    <source>
        <dbReference type="ARBA" id="ARBA00003273"/>
    </source>
</evidence>
<dbReference type="InterPro" id="IPR045175">
    <property type="entry name" value="M28_fam"/>
</dbReference>
<dbReference type="Pfam" id="PF04389">
    <property type="entry name" value="Peptidase_M28"/>
    <property type="match status" value="1"/>
</dbReference>
<keyword evidence="9" id="KW-0472">Membrane</keyword>
<evidence type="ECO:0000256" key="4">
    <source>
        <dbReference type="ARBA" id="ARBA00017435"/>
    </source>
</evidence>
<dbReference type="InterPro" id="IPR007484">
    <property type="entry name" value="Peptidase_M28"/>
</dbReference>
<evidence type="ECO:0000256" key="9">
    <source>
        <dbReference type="SAM" id="Phobius"/>
    </source>
</evidence>
<evidence type="ECO:0000256" key="2">
    <source>
        <dbReference type="ARBA" id="ARBA00004128"/>
    </source>
</evidence>
<comment type="caution">
    <text evidence="11">The sequence shown here is derived from an EMBL/GenBank/DDBJ whole genome shotgun (WGS) entry which is preliminary data.</text>
</comment>
<gene>
    <name evidence="11" type="ORF">PAESOLCIP111_02799</name>
</gene>
<comment type="similarity">
    <text evidence="3">Belongs to the peptidase M28 family.</text>
</comment>
<feature type="transmembrane region" description="Helical" evidence="9">
    <location>
        <begin position="460"/>
        <end position="479"/>
    </location>
</feature>
<feature type="transmembrane region" description="Helical" evidence="9">
    <location>
        <begin position="541"/>
        <end position="561"/>
    </location>
</feature>